<evidence type="ECO:0000313" key="3">
    <source>
        <dbReference type="Proteomes" id="UP001500460"/>
    </source>
</evidence>
<name>A0ABN3K5M0_9ACTN</name>
<feature type="region of interest" description="Disordered" evidence="1">
    <location>
        <begin position="28"/>
        <end position="66"/>
    </location>
</feature>
<dbReference type="EMBL" id="BAAATK010000037">
    <property type="protein sequence ID" value="GAA2450190.1"/>
    <property type="molecule type" value="Genomic_DNA"/>
</dbReference>
<evidence type="ECO:0000256" key="1">
    <source>
        <dbReference type="SAM" id="MobiDB-lite"/>
    </source>
</evidence>
<comment type="caution">
    <text evidence="2">The sequence shown here is derived from an EMBL/GenBank/DDBJ whole genome shotgun (WGS) entry which is preliminary data.</text>
</comment>
<evidence type="ECO:0000313" key="2">
    <source>
        <dbReference type="EMBL" id="GAA2450190.1"/>
    </source>
</evidence>
<organism evidence="2 3">
    <name type="scientific">Streptomyces glaucus</name>
    <dbReference type="NCBI Taxonomy" id="284029"/>
    <lineage>
        <taxon>Bacteria</taxon>
        <taxon>Bacillati</taxon>
        <taxon>Actinomycetota</taxon>
        <taxon>Actinomycetes</taxon>
        <taxon>Kitasatosporales</taxon>
        <taxon>Streptomycetaceae</taxon>
        <taxon>Streptomyces</taxon>
    </lineage>
</organism>
<proteinExistence type="predicted"/>
<accession>A0ABN3K5M0</accession>
<evidence type="ECO:0008006" key="4">
    <source>
        <dbReference type="Google" id="ProtNLM"/>
    </source>
</evidence>
<sequence>MPSCLPRSPPVTVGAADHASVAPLVPAAGRRSAARRPYGIPATAADGSGRDRAEPAGSVVRPPRTVRAAVPDTAGWAIAPAARRRAAGLLEHPGNEQVTT</sequence>
<gene>
    <name evidence="2" type="ORF">GCM10010421_48240</name>
</gene>
<reference evidence="2 3" key="1">
    <citation type="journal article" date="2019" name="Int. J. Syst. Evol. Microbiol.">
        <title>The Global Catalogue of Microorganisms (GCM) 10K type strain sequencing project: providing services to taxonomists for standard genome sequencing and annotation.</title>
        <authorList>
            <consortium name="The Broad Institute Genomics Platform"/>
            <consortium name="The Broad Institute Genome Sequencing Center for Infectious Disease"/>
            <person name="Wu L."/>
            <person name="Ma J."/>
        </authorList>
    </citation>
    <scope>NUCLEOTIDE SEQUENCE [LARGE SCALE GENOMIC DNA]</scope>
    <source>
        <strain evidence="2 3">JCM 6922</strain>
    </source>
</reference>
<protein>
    <recommendedName>
        <fullName evidence="4">Secreted protein</fullName>
    </recommendedName>
</protein>
<keyword evidence="3" id="KW-1185">Reference proteome</keyword>
<dbReference type="Proteomes" id="UP001500460">
    <property type="component" value="Unassembled WGS sequence"/>
</dbReference>